<reference evidence="3" key="1">
    <citation type="journal article" date="2023" name="Mol. Phylogenet. Evol.">
        <title>Genome-scale phylogeny and comparative genomics of the fungal order Sordariales.</title>
        <authorList>
            <person name="Hensen N."/>
            <person name="Bonometti L."/>
            <person name="Westerberg I."/>
            <person name="Brannstrom I.O."/>
            <person name="Guillou S."/>
            <person name="Cros-Aarteil S."/>
            <person name="Calhoun S."/>
            <person name="Haridas S."/>
            <person name="Kuo A."/>
            <person name="Mondo S."/>
            <person name="Pangilinan J."/>
            <person name="Riley R."/>
            <person name="LaButti K."/>
            <person name="Andreopoulos B."/>
            <person name="Lipzen A."/>
            <person name="Chen C."/>
            <person name="Yan M."/>
            <person name="Daum C."/>
            <person name="Ng V."/>
            <person name="Clum A."/>
            <person name="Steindorff A."/>
            <person name="Ohm R.A."/>
            <person name="Martin F."/>
            <person name="Silar P."/>
            <person name="Natvig D.O."/>
            <person name="Lalanne C."/>
            <person name="Gautier V."/>
            <person name="Ament-Velasquez S.L."/>
            <person name="Kruys A."/>
            <person name="Hutchinson M.I."/>
            <person name="Powell A.J."/>
            <person name="Barry K."/>
            <person name="Miller A.N."/>
            <person name="Grigoriev I.V."/>
            <person name="Debuchy R."/>
            <person name="Gladieux P."/>
            <person name="Hiltunen Thoren M."/>
            <person name="Johannesson H."/>
        </authorList>
    </citation>
    <scope>NUCLEOTIDE SEQUENCE</scope>
    <source>
        <strain evidence="3">CBS 232.78</strain>
    </source>
</reference>
<keyword evidence="4" id="KW-1185">Reference proteome</keyword>
<feature type="transmembrane region" description="Helical" evidence="2">
    <location>
        <begin position="881"/>
        <end position="899"/>
    </location>
</feature>
<organism evidence="3 4">
    <name type="scientific">Podospora didyma</name>
    <dbReference type="NCBI Taxonomy" id="330526"/>
    <lineage>
        <taxon>Eukaryota</taxon>
        <taxon>Fungi</taxon>
        <taxon>Dikarya</taxon>
        <taxon>Ascomycota</taxon>
        <taxon>Pezizomycotina</taxon>
        <taxon>Sordariomycetes</taxon>
        <taxon>Sordariomycetidae</taxon>
        <taxon>Sordariales</taxon>
        <taxon>Podosporaceae</taxon>
        <taxon>Podospora</taxon>
    </lineage>
</organism>
<accession>A0AAE0NUC5</accession>
<protein>
    <submittedName>
        <fullName evidence="3">Uncharacterized protein</fullName>
    </submittedName>
</protein>
<dbReference type="EMBL" id="JAULSW010000003">
    <property type="protein sequence ID" value="KAK3387841.1"/>
    <property type="molecule type" value="Genomic_DNA"/>
</dbReference>
<feature type="transmembrane region" description="Helical" evidence="2">
    <location>
        <begin position="911"/>
        <end position="933"/>
    </location>
</feature>
<dbReference type="AlphaFoldDB" id="A0AAE0NUC5"/>
<dbReference type="InterPro" id="IPR021840">
    <property type="entry name" value="DUF3433"/>
</dbReference>
<reference evidence="3" key="2">
    <citation type="submission" date="2023-06" db="EMBL/GenBank/DDBJ databases">
        <authorList>
            <consortium name="Lawrence Berkeley National Laboratory"/>
            <person name="Haridas S."/>
            <person name="Hensen N."/>
            <person name="Bonometti L."/>
            <person name="Westerberg I."/>
            <person name="Brannstrom I.O."/>
            <person name="Guillou S."/>
            <person name="Cros-Aarteil S."/>
            <person name="Calhoun S."/>
            <person name="Kuo A."/>
            <person name="Mondo S."/>
            <person name="Pangilinan J."/>
            <person name="Riley R."/>
            <person name="LaButti K."/>
            <person name="Andreopoulos B."/>
            <person name="Lipzen A."/>
            <person name="Chen C."/>
            <person name="Yanf M."/>
            <person name="Daum C."/>
            <person name="Ng V."/>
            <person name="Clum A."/>
            <person name="Steindorff A."/>
            <person name="Ohm R."/>
            <person name="Martin F."/>
            <person name="Silar P."/>
            <person name="Natvig D."/>
            <person name="Lalanne C."/>
            <person name="Gautier V."/>
            <person name="Ament-velasquez S.L."/>
            <person name="Kruys A."/>
            <person name="Hutchinson M.I."/>
            <person name="Powell A.J."/>
            <person name="Barry K."/>
            <person name="Miller A.N."/>
            <person name="Grigoriev I.V."/>
            <person name="Debuchy R."/>
            <person name="Gladieux P."/>
            <person name="Thoren M.H."/>
            <person name="Johannesson H."/>
        </authorList>
    </citation>
    <scope>NUCLEOTIDE SEQUENCE</scope>
    <source>
        <strain evidence="3">CBS 232.78</strain>
    </source>
</reference>
<feature type="transmembrane region" description="Helical" evidence="2">
    <location>
        <begin position="772"/>
        <end position="792"/>
    </location>
</feature>
<feature type="compositionally biased region" description="Polar residues" evidence="1">
    <location>
        <begin position="157"/>
        <end position="168"/>
    </location>
</feature>
<proteinExistence type="predicted"/>
<dbReference type="Proteomes" id="UP001285441">
    <property type="component" value="Unassembled WGS sequence"/>
</dbReference>
<gene>
    <name evidence="3" type="ORF">B0H63DRAFT_559289</name>
</gene>
<comment type="caution">
    <text evidence="3">The sequence shown here is derived from an EMBL/GenBank/DDBJ whole genome shotgun (WGS) entry which is preliminary data.</text>
</comment>
<dbReference type="Pfam" id="PF11915">
    <property type="entry name" value="DUF3433"/>
    <property type="match status" value="2"/>
</dbReference>
<feature type="region of interest" description="Disordered" evidence="1">
    <location>
        <begin position="124"/>
        <end position="175"/>
    </location>
</feature>
<feature type="transmembrane region" description="Helical" evidence="2">
    <location>
        <begin position="33"/>
        <end position="58"/>
    </location>
</feature>
<feature type="transmembrane region" description="Helical" evidence="2">
    <location>
        <begin position="637"/>
        <end position="655"/>
    </location>
</feature>
<keyword evidence="2" id="KW-0812">Transmembrane</keyword>
<evidence type="ECO:0000313" key="3">
    <source>
        <dbReference type="EMBL" id="KAK3387841.1"/>
    </source>
</evidence>
<feature type="transmembrane region" description="Helical" evidence="2">
    <location>
        <begin position="812"/>
        <end position="832"/>
    </location>
</feature>
<keyword evidence="2" id="KW-0472">Membrane</keyword>
<evidence type="ECO:0000313" key="4">
    <source>
        <dbReference type="Proteomes" id="UP001285441"/>
    </source>
</evidence>
<evidence type="ECO:0000256" key="2">
    <source>
        <dbReference type="SAM" id="Phobius"/>
    </source>
</evidence>
<evidence type="ECO:0000256" key="1">
    <source>
        <dbReference type="SAM" id="MobiDB-lite"/>
    </source>
</evidence>
<sequence>MAAILSRCTSRMRDTILPTRTKEAQVRRDSKPISLGAVFSAVFVVYILGLIAALEYCFRAFPVAENRRDIPKGSESDTYGPYRWAPLARVAGAAVSISPLLTSDAIPTPPKRVYVNSTTTAKLAATPATSSNTPGTTSVGWNDPVTLGNRTGIPRFSPNTTQNGTSNLARRVPPPDKYGQLPDFTQLVEFDAFYSTEYQAPFQRIIWAEISYFYDDNNGEYFKRMAKTLCPVMCDGPALVFLNAQCWSKWKHVASRYTSLLNTYPTAVGRQLEDSWLHGKPCSMLYGATKTYSLDAEIIRTTTVAGIPSRVTVTTRVPIEVEGRANPLEPIARPVAQPTGSTVEEVITTRVAVLSDDYGNPTATMTRIRQASAIPTAEPVDWVITTRVVLYNEQGRPTATVMALLRATRTTMTMTDSRGLPTATIVTDVLLEPTQATLRDSNGGNVVITTQVPIVPGLVTLTDSNGVPVATVTGNGMAPTPTPTGRLGQGAKDPLSPDFDAPGFHPISWRDYVLASFGLTLMTLPLTILAQMQSSELKALLPFYALTRRPQGATAADSLCLVTGGWYGFLNTLRLLFVFGEPVAFLADLLILSSSLVVSFSSEALGIKLYGHCQEDDFKGCHMGVAVFNASGRCMQAFLALTLAVVLITSGLLMFHSGWRKAVDSYVGCGRSIAASAALLSCTDTREYLQKATTDLSYGRLTRSNNIVHCLEGHSFSIQPSSPKSDSQLSHDHYLAIKPLGESPNEKVLVKTTTRSTTRRKCFQLSPARKDLISPLAFLSAITGFLIIILYYELTTSDSAFERFMDSQGLGVRFLFTSLGIIVSLFWDNYFLELATKDPYRQLAAICPPSSHLLHAALPTTPFSALTPSNLVNLGRRGHHLVLVTATIAALSKVIPLLLSNVPFSPWLTWPTHQACAWSAVGILALMILVLAYGMGCVRYPVLPVHPGTLAGRLFYVCDSRILEDLVVGEMETTKQWVGLGKMVGVSGEERIGMDYTDCLEGIEIGTGSGVRGV</sequence>
<keyword evidence="2" id="KW-1133">Transmembrane helix</keyword>
<name>A0AAE0NUC5_9PEZI</name>